<evidence type="ECO:0000259" key="1">
    <source>
        <dbReference type="Pfam" id="PF08268"/>
    </source>
</evidence>
<dbReference type="AlphaFoldDB" id="A0AAP0QMZ7"/>
<feature type="domain" description="F-box associated beta-propeller type 3" evidence="1">
    <location>
        <begin position="59"/>
        <end position="251"/>
    </location>
</feature>
<dbReference type="PANTHER" id="PTHR31672">
    <property type="entry name" value="BNACNNG10540D PROTEIN"/>
    <property type="match status" value="1"/>
</dbReference>
<dbReference type="InterPro" id="IPR017451">
    <property type="entry name" value="F-box-assoc_interact_dom"/>
</dbReference>
<dbReference type="InterPro" id="IPR050796">
    <property type="entry name" value="SCF_F-box_component"/>
</dbReference>
<dbReference type="PANTHER" id="PTHR31672:SF13">
    <property type="entry name" value="F-BOX PROTEIN CPR30-LIKE"/>
    <property type="match status" value="1"/>
</dbReference>
<reference evidence="2 3" key="1">
    <citation type="submission" date="2024-05" db="EMBL/GenBank/DDBJ databases">
        <title>Haplotype-resolved chromosome-level genome assembly of Huyou (Citrus changshanensis).</title>
        <authorList>
            <person name="Miao C."/>
            <person name="Chen W."/>
            <person name="Wu Y."/>
            <person name="Wang L."/>
            <person name="Zhao S."/>
            <person name="Grierson D."/>
            <person name="Xu C."/>
            <person name="Chen K."/>
        </authorList>
    </citation>
    <scope>NUCLEOTIDE SEQUENCE [LARGE SCALE GENOMIC DNA]</scope>
    <source>
        <strain evidence="2">01-14</strain>
        <tissue evidence="2">Leaf</tissue>
    </source>
</reference>
<name>A0AAP0QMZ7_9ROSI</name>
<accession>A0AAP0QMZ7</accession>
<dbReference type="Pfam" id="PF08268">
    <property type="entry name" value="FBA_3"/>
    <property type="match status" value="1"/>
</dbReference>
<dbReference type="NCBIfam" id="TIGR01640">
    <property type="entry name" value="F_box_assoc_1"/>
    <property type="match status" value="1"/>
</dbReference>
<proteinExistence type="predicted"/>
<keyword evidence="3" id="KW-1185">Reference proteome</keyword>
<evidence type="ECO:0000313" key="3">
    <source>
        <dbReference type="Proteomes" id="UP001428341"/>
    </source>
</evidence>
<dbReference type="InterPro" id="IPR013187">
    <property type="entry name" value="F-box-assoc_dom_typ3"/>
</dbReference>
<sequence>MALITNPWFVKLHQTQNQQRQTVVVDKCIVRDSLICFDIDRGIKTVDRLDFPIQKCLINSAWINGSCNGMVWLSTYDGTARSPVDYIYNCSTREFKRIPYYQPFDERYSLLDALGYAQSIHDFKVFGVSFDPFYEVEDVSVHVFPLRNNTWKTLEIDDFVEFREDLPATHPNGSIHFGFCKLDFDDPVMIAAFDLVEDKLKFLALPDDIMYSYSYSYSIRSIGGCLCLFPKEEKEFWIMKEYGLKESWTRISSANAIPLLQPLCPFKEGSDLFLSLLGHKFVLYNPKDGSYKDFIIDGFQEDLEDCNLVAFAEAVSRTSFPSEEK</sequence>
<organism evidence="2 3">
    <name type="scientific">Citrus x changshan-huyou</name>
    <dbReference type="NCBI Taxonomy" id="2935761"/>
    <lineage>
        <taxon>Eukaryota</taxon>
        <taxon>Viridiplantae</taxon>
        <taxon>Streptophyta</taxon>
        <taxon>Embryophyta</taxon>
        <taxon>Tracheophyta</taxon>
        <taxon>Spermatophyta</taxon>
        <taxon>Magnoliopsida</taxon>
        <taxon>eudicotyledons</taxon>
        <taxon>Gunneridae</taxon>
        <taxon>Pentapetalae</taxon>
        <taxon>rosids</taxon>
        <taxon>malvids</taxon>
        <taxon>Sapindales</taxon>
        <taxon>Rutaceae</taxon>
        <taxon>Aurantioideae</taxon>
        <taxon>Citrus</taxon>
    </lineage>
</organism>
<comment type="caution">
    <text evidence="2">The sequence shown here is derived from an EMBL/GenBank/DDBJ whole genome shotgun (WGS) entry which is preliminary data.</text>
</comment>
<dbReference type="Proteomes" id="UP001428341">
    <property type="component" value="Unassembled WGS sequence"/>
</dbReference>
<evidence type="ECO:0000313" key="2">
    <source>
        <dbReference type="EMBL" id="KAK9200600.1"/>
    </source>
</evidence>
<protein>
    <recommendedName>
        <fullName evidence="1">F-box associated beta-propeller type 3 domain-containing protein</fullName>
    </recommendedName>
</protein>
<gene>
    <name evidence="2" type="ORF">WN944_015798</name>
</gene>
<dbReference type="EMBL" id="JBCGBO010000005">
    <property type="protein sequence ID" value="KAK9200600.1"/>
    <property type="molecule type" value="Genomic_DNA"/>
</dbReference>